<comment type="caution">
    <text evidence="2">The sequence shown here is derived from an EMBL/GenBank/DDBJ whole genome shotgun (WGS) entry which is preliminary data.</text>
</comment>
<protein>
    <submittedName>
        <fullName evidence="2">Uncharacterized protein</fullName>
    </submittedName>
</protein>
<accession>A0A9D4LM10</accession>
<evidence type="ECO:0000313" key="3">
    <source>
        <dbReference type="Proteomes" id="UP000828390"/>
    </source>
</evidence>
<dbReference type="Proteomes" id="UP000828390">
    <property type="component" value="Unassembled WGS sequence"/>
</dbReference>
<proteinExistence type="predicted"/>
<reference evidence="2" key="1">
    <citation type="journal article" date="2019" name="bioRxiv">
        <title>The Genome of the Zebra Mussel, Dreissena polymorpha: A Resource for Invasive Species Research.</title>
        <authorList>
            <person name="McCartney M.A."/>
            <person name="Auch B."/>
            <person name="Kono T."/>
            <person name="Mallez S."/>
            <person name="Zhang Y."/>
            <person name="Obille A."/>
            <person name="Becker A."/>
            <person name="Abrahante J.E."/>
            <person name="Garbe J."/>
            <person name="Badalamenti J.P."/>
            <person name="Herman A."/>
            <person name="Mangelson H."/>
            <person name="Liachko I."/>
            <person name="Sullivan S."/>
            <person name="Sone E.D."/>
            <person name="Koren S."/>
            <person name="Silverstein K.A.T."/>
            <person name="Beckman K.B."/>
            <person name="Gohl D.M."/>
        </authorList>
    </citation>
    <scope>NUCLEOTIDE SEQUENCE</scope>
    <source>
        <strain evidence="2">Duluth1</strain>
        <tissue evidence="2">Whole animal</tissue>
    </source>
</reference>
<sequence length="152" mass="16703">MLVYISHSGLTRTPLHMMLGHAIYERDRSRSLLTAFNRIGACSSYQTIRSARSLLASYAVKCSEDGETPIPSTFTKEDYIMAGMDNSDYADKSSISGTEGSHYAALVIFQDATVNRPLSKPPSVQYRNKPCTSNSEDKATMSRGTSPYQANS</sequence>
<reference evidence="2" key="2">
    <citation type="submission" date="2020-11" db="EMBL/GenBank/DDBJ databases">
        <authorList>
            <person name="McCartney M.A."/>
            <person name="Auch B."/>
            <person name="Kono T."/>
            <person name="Mallez S."/>
            <person name="Becker A."/>
            <person name="Gohl D.M."/>
            <person name="Silverstein K.A.T."/>
            <person name="Koren S."/>
            <person name="Bechman K.B."/>
            <person name="Herman A."/>
            <person name="Abrahante J.E."/>
            <person name="Garbe J."/>
        </authorList>
    </citation>
    <scope>NUCLEOTIDE SEQUENCE</scope>
    <source>
        <strain evidence="2">Duluth1</strain>
        <tissue evidence="2">Whole animal</tissue>
    </source>
</reference>
<evidence type="ECO:0000256" key="1">
    <source>
        <dbReference type="SAM" id="MobiDB-lite"/>
    </source>
</evidence>
<evidence type="ECO:0000313" key="2">
    <source>
        <dbReference type="EMBL" id="KAH3861172.1"/>
    </source>
</evidence>
<feature type="region of interest" description="Disordered" evidence="1">
    <location>
        <begin position="118"/>
        <end position="152"/>
    </location>
</feature>
<feature type="compositionally biased region" description="Polar residues" evidence="1">
    <location>
        <begin position="142"/>
        <end position="152"/>
    </location>
</feature>
<name>A0A9D4LM10_DREPO</name>
<organism evidence="2 3">
    <name type="scientific">Dreissena polymorpha</name>
    <name type="common">Zebra mussel</name>
    <name type="synonym">Mytilus polymorpha</name>
    <dbReference type="NCBI Taxonomy" id="45954"/>
    <lineage>
        <taxon>Eukaryota</taxon>
        <taxon>Metazoa</taxon>
        <taxon>Spiralia</taxon>
        <taxon>Lophotrochozoa</taxon>
        <taxon>Mollusca</taxon>
        <taxon>Bivalvia</taxon>
        <taxon>Autobranchia</taxon>
        <taxon>Heteroconchia</taxon>
        <taxon>Euheterodonta</taxon>
        <taxon>Imparidentia</taxon>
        <taxon>Neoheterodontei</taxon>
        <taxon>Myida</taxon>
        <taxon>Dreissenoidea</taxon>
        <taxon>Dreissenidae</taxon>
        <taxon>Dreissena</taxon>
    </lineage>
</organism>
<dbReference type="AlphaFoldDB" id="A0A9D4LM10"/>
<keyword evidence="3" id="KW-1185">Reference proteome</keyword>
<gene>
    <name evidence="2" type="ORF">DPMN_024100</name>
</gene>
<dbReference type="EMBL" id="JAIWYP010000002">
    <property type="protein sequence ID" value="KAH3861172.1"/>
    <property type="molecule type" value="Genomic_DNA"/>
</dbReference>